<dbReference type="RefSeq" id="WP_163741145.1">
    <property type="nucleotide sequence ID" value="NZ_JAAGOA010000015.1"/>
</dbReference>
<evidence type="ECO:0000259" key="4">
    <source>
        <dbReference type="Pfam" id="PF03816"/>
    </source>
</evidence>
<keyword evidence="3" id="KW-0472">Membrane</keyword>
<comment type="similarity">
    <text evidence="1">Belongs to the LytR/CpsA/Psr (LCP) family.</text>
</comment>
<keyword evidence="3" id="KW-1133">Transmembrane helix</keyword>
<proteinExistence type="inferred from homology"/>
<feature type="transmembrane region" description="Helical" evidence="3">
    <location>
        <begin position="108"/>
        <end position="129"/>
    </location>
</feature>
<dbReference type="PANTHER" id="PTHR33392">
    <property type="entry name" value="POLYISOPRENYL-TEICHOIC ACID--PEPTIDOGLYCAN TEICHOIC ACID TRANSFERASE TAGU"/>
    <property type="match status" value="1"/>
</dbReference>
<reference evidence="5 6" key="1">
    <citation type="submission" date="2020-02" db="EMBL/GenBank/DDBJ databases">
        <authorList>
            <person name="Li X.-J."/>
            <person name="Han X.-M."/>
        </authorList>
    </citation>
    <scope>NUCLEOTIDE SEQUENCE [LARGE SCALE GENOMIC DNA]</scope>
    <source>
        <strain evidence="5 6">CCTCC AB 2017055</strain>
    </source>
</reference>
<keyword evidence="3" id="KW-0812">Transmembrane</keyword>
<organism evidence="5 6">
    <name type="scientific">Phytoactinopolyspora halotolerans</name>
    <dbReference type="NCBI Taxonomy" id="1981512"/>
    <lineage>
        <taxon>Bacteria</taxon>
        <taxon>Bacillati</taxon>
        <taxon>Actinomycetota</taxon>
        <taxon>Actinomycetes</taxon>
        <taxon>Jiangellales</taxon>
        <taxon>Jiangellaceae</taxon>
        <taxon>Phytoactinopolyspora</taxon>
    </lineage>
</organism>
<evidence type="ECO:0000256" key="3">
    <source>
        <dbReference type="SAM" id="Phobius"/>
    </source>
</evidence>
<feature type="transmembrane region" description="Helical" evidence="3">
    <location>
        <begin position="45"/>
        <end position="67"/>
    </location>
</feature>
<dbReference type="Proteomes" id="UP000475214">
    <property type="component" value="Unassembled WGS sequence"/>
</dbReference>
<accession>A0A6L9SDD8</accession>
<feature type="region of interest" description="Disordered" evidence="2">
    <location>
        <begin position="1"/>
        <end position="39"/>
    </location>
</feature>
<dbReference type="PANTHER" id="PTHR33392:SF6">
    <property type="entry name" value="POLYISOPRENYL-TEICHOIC ACID--PEPTIDOGLYCAN TEICHOIC ACID TRANSFERASE TAGU"/>
    <property type="match status" value="1"/>
</dbReference>
<name>A0A6L9SDD8_9ACTN</name>
<feature type="compositionally biased region" description="Basic and acidic residues" evidence="2">
    <location>
        <begin position="1"/>
        <end position="10"/>
    </location>
</feature>
<feature type="domain" description="Cell envelope-related transcriptional attenuator" evidence="4">
    <location>
        <begin position="226"/>
        <end position="409"/>
    </location>
</feature>
<dbReference type="Pfam" id="PF03816">
    <property type="entry name" value="LytR_cpsA_psr"/>
    <property type="match status" value="1"/>
</dbReference>
<dbReference type="InterPro" id="IPR050922">
    <property type="entry name" value="LytR/CpsA/Psr_CW_biosynth"/>
</dbReference>
<protein>
    <submittedName>
        <fullName evidence="5">LytR family transcriptional regulator</fullName>
    </submittedName>
</protein>
<sequence>MARNSNDRMPHRSHARSSHPGGGRRAAAASRSRLERRRRQRNSRYGRFLGFAFLGSLVPGVGLVAAGRRRSGVALLVLVGLLACSAGAVLVLVPLNELASYGGDREKLLYIGVGTAALAVLWLLAALVSHRSLEPDGLPAPKRLTGAVVVVLAVSCVIAPMSLASRNAFTQRDLISSIAADDDEESQTTPKDIDKKDPWANKPTLNFLLLGADVGLGREAEEYGVRVDTQIMASIDTATGDTTLISLPRNLSQMPFPEESPLAEYYPYGYIDQTTADPLNGNSMLNSVYNNIPALYPDLEVSASDANKWAVEGALGLDIDYYMMVNLDGFSAIIDALGGITVDVSEPVPIHYGEPDAYCQSRASYIEAGAQHLDGSHALMYARSRCGSSNYKRMERQQCVIRAIIDEAQPQKLLTQYQSLASATKNMVKTDIPADLFPDVIDLTMKIQGAEIENLSINDDFFAEHGGEAANPDYEGLHAAVAEVLEDPVDEPDAESPEDAGDPPSDDGSGTDGEAGEDSSGDDGLAGESDDGPPGGTDVEHGDADGDATGTSDTDDGTDDGTGSSESESEADGDDGDDGSGDDDGDEGSGC</sequence>
<evidence type="ECO:0000256" key="1">
    <source>
        <dbReference type="ARBA" id="ARBA00006068"/>
    </source>
</evidence>
<feature type="compositionally biased region" description="Acidic residues" evidence="2">
    <location>
        <begin position="489"/>
        <end position="505"/>
    </location>
</feature>
<keyword evidence="6" id="KW-1185">Reference proteome</keyword>
<dbReference type="NCBIfam" id="TIGR00350">
    <property type="entry name" value="lytR_cpsA_psr"/>
    <property type="match status" value="1"/>
</dbReference>
<gene>
    <name evidence="5" type="ORF">G1H10_20280</name>
</gene>
<dbReference type="EMBL" id="JAAGOA010000015">
    <property type="protein sequence ID" value="NEE02511.1"/>
    <property type="molecule type" value="Genomic_DNA"/>
</dbReference>
<dbReference type="InterPro" id="IPR004474">
    <property type="entry name" value="LytR_CpsA_psr"/>
</dbReference>
<dbReference type="AlphaFoldDB" id="A0A6L9SDD8"/>
<evidence type="ECO:0000256" key="2">
    <source>
        <dbReference type="SAM" id="MobiDB-lite"/>
    </source>
</evidence>
<feature type="compositionally biased region" description="Acidic residues" evidence="2">
    <location>
        <begin position="567"/>
        <end position="591"/>
    </location>
</feature>
<evidence type="ECO:0000313" key="5">
    <source>
        <dbReference type="EMBL" id="NEE02511.1"/>
    </source>
</evidence>
<comment type="caution">
    <text evidence="5">The sequence shown here is derived from an EMBL/GenBank/DDBJ whole genome shotgun (WGS) entry which is preliminary data.</text>
</comment>
<feature type="region of interest" description="Disordered" evidence="2">
    <location>
        <begin position="489"/>
        <end position="591"/>
    </location>
</feature>
<evidence type="ECO:0000313" key="6">
    <source>
        <dbReference type="Proteomes" id="UP000475214"/>
    </source>
</evidence>
<feature type="transmembrane region" description="Helical" evidence="3">
    <location>
        <begin position="144"/>
        <end position="164"/>
    </location>
</feature>
<dbReference type="Gene3D" id="3.40.630.190">
    <property type="entry name" value="LCP protein"/>
    <property type="match status" value="1"/>
</dbReference>
<feature type="transmembrane region" description="Helical" evidence="3">
    <location>
        <begin position="73"/>
        <end position="96"/>
    </location>
</feature>